<evidence type="ECO:0000259" key="3">
    <source>
        <dbReference type="SMART" id="SM00198"/>
    </source>
</evidence>
<dbReference type="GO" id="GO:0005576">
    <property type="term" value="C:extracellular region"/>
    <property type="evidence" value="ECO:0007669"/>
    <property type="project" value="InterPro"/>
</dbReference>
<dbReference type="SUPFAM" id="SSF55797">
    <property type="entry name" value="PR-1-like"/>
    <property type="match status" value="1"/>
</dbReference>
<evidence type="ECO:0000256" key="2">
    <source>
        <dbReference type="ARBA" id="ARBA00023265"/>
    </source>
</evidence>
<dbReference type="Gene3D" id="3.40.33.10">
    <property type="entry name" value="CAP"/>
    <property type="match status" value="1"/>
</dbReference>
<keyword evidence="2" id="KW-0568">Pathogenesis-related protein</keyword>
<dbReference type="PROSITE" id="PS01010">
    <property type="entry name" value="CRISP_2"/>
    <property type="match status" value="1"/>
</dbReference>
<feature type="domain" description="SCP" evidence="3">
    <location>
        <begin position="1"/>
        <end position="71"/>
    </location>
</feature>
<dbReference type="Proteomes" id="UP000265520">
    <property type="component" value="Unassembled WGS sequence"/>
</dbReference>
<dbReference type="AlphaFoldDB" id="A0A392M8X3"/>
<evidence type="ECO:0000313" key="4">
    <source>
        <dbReference type="EMBL" id="MCH83940.1"/>
    </source>
</evidence>
<dbReference type="PRINTS" id="PR00837">
    <property type="entry name" value="V5TPXLIKE"/>
</dbReference>
<organism evidence="4 5">
    <name type="scientific">Trifolium medium</name>
    <dbReference type="NCBI Taxonomy" id="97028"/>
    <lineage>
        <taxon>Eukaryota</taxon>
        <taxon>Viridiplantae</taxon>
        <taxon>Streptophyta</taxon>
        <taxon>Embryophyta</taxon>
        <taxon>Tracheophyta</taxon>
        <taxon>Spermatophyta</taxon>
        <taxon>Magnoliopsida</taxon>
        <taxon>eudicotyledons</taxon>
        <taxon>Gunneridae</taxon>
        <taxon>Pentapetalae</taxon>
        <taxon>rosids</taxon>
        <taxon>fabids</taxon>
        <taxon>Fabales</taxon>
        <taxon>Fabaceae</taxon>
        <taxon>Papilionoideae</taxon>
        <taxon>50 kb inversion clade</taxon>
        <taxon>NPAAA clade</taxon>
        <taxon>Hologalegina</taxon>
        <taxon>IRL clade</taxon>
        <taxon>Trifolieae</taxon>
        <taxon>Trifolium</taxon>
    </lineage>
</organism>
<feature type="non-terminal residue" evidence="4">
    <location>
        <position position="1"/>
    </location>
</feature>
<comment type="function">
    <text evidence="1">Probably involved in the defense reaction of plants against pathogens.</text>
</comment>
<dbReference type="EMBL" id="LXQA010005992">
    <property type="protein sequence ID" value="MCH83940.1"/>
    <property type="molecule type" value="Genomic_DNA"/>
</dbReference>
<dbReference type="InterPro" id="IPR018244">
    <property type="entry name" value="Allrgn_V5/Tpx1_CS"/>
</dbReference>
<gene>
    <name evidence="4" type="ORF">A2U01_0004770</name>
</gene>
<dbReference type="PANTHER" id="PTHR10334">
    <property type="entry name" value="CYSTEINE-RICH SECRETORY PROTEIN-RELATED"/>
    <property type="match status" value="1"/>
</dbReference>
<dbReference type="PROSITE" id="PS01009">
    <property type="entry name" value="CRISP_1"/>
    <property type="match status" value="1"/>
</dbReference>
<dbReference type="InterPro" id="IPR002413">
    <property type="entry name" value="V5_allergen-like"/>
</dbReference>
<reference evidence="4 5" key="1">
    <citation type="journal article" date="2018" name="Front. Plant Sci.">
        <title>Red Clover (Trifolium pratense) and Zigzag Clover (T. medium) - A Picture of Genomic Similarities and Differences.</title>
        <authorList>
            <person name="Dluhosova J."/>
            <person name="Istvanek J."/>
            <person name="Nedelnik J."/>
            <person name="Repkova J."/>
        </authorList>
    </citation>
    <scope>NUCLEOTIDE SEQUENCE [LARGE SCALE GENOMIC DNA]</scope>
    <source>
        <strain evidence="5">cv. 10/8</strain>
        <tissue evidence="4">Leaf</tissue>
    </source>
</reference>
<accession>A0A392M8X3</accession>
<keyword evidence="5" id="KW-1185">Reference proteome</keyword>
<dbReference type="Pfam" id="PF00188">
    <property type="entry name" value="CAP"/>
    <property type="match status" value="1"/>
</dbReference>
<dbReference type="InterPro" id="IPR035940">
    <property type="entry name" value="CAP_sf"/>
</dbReference>
<evidence type="ECO:0000256" key="1">
    <source>
        <dbReference type="ARBA" id="ARBA00003143"/>
    </source>
</evidence>
<keyword evidence="2" id="KW-0611">Plant defense</keyword>
<dbReference type="SMART" id="SM00198">
    <property type="entry name" value="SCP"/>
    <property type="match status" value="1"/>
</dbReference>
<dbReference type="InterPro" id="IPR014044">
    <property type="entry name" value="CAP_dom"/>
</dbReference>
<proteinExistence type="predicted"/>
<name>A0A392M8X3_9FABA</name>
<comment type="caution">
    <text evidence="4">The sequence shown here is derived from an EMBL/GenBank/DDBJ whole genome shotgun (WGS) entry which is preliminary data.</text>
</comment>
<evidence type="ECO:0000313" key="5">
    <source>
        <dbReference type="Proteomes" id="UP000265520"/>
    </source>
</evidence>
<dbReference type="InterPro" id="IPR001283">
    <property type="entry name" value="CRISP-related"/>
</dbReference>
<dbReference type="PRINTS" id="PR00838">
    <property type="entry name" value="V5ALLERGEN"/>
</dbReference>
<sequence length="75" mass="8306">GDMSGTDAVKLWVDEEPHYNQYLNECDGGECRHYTQVIWGDSRRVGCGKVRCDNGGTFIICNYDPAGNIPGQIPL</sequence>
<protein>
    <submittedName>
        <fullName evidence="4">Pathogenesis-related protein 1B</fullName>
    </submittedName>
</protein>